<reference evidence="2" key="1">
    <citation type="submission" date="2016-10" db="EMBL/GenBank/DDBJ databases">
        <authorList>
            <person name="Varghese N."/>
            <person name="Submissions S."/>
        </authorList>
    </citation>
    <scope>NUCLEOTIDE SEQUENCE [LARGE SCALE GENOMIC DNA]</scope>
    <source>
        <strain evidence="2">DSM 44234</strain>
    </source>
</reference>
<dbReference type="Proteomes" id="UP000182241">
    <property type="component" value="Unassembled WGS sequence"/>
</dbReference>
<keyword evidence="2" id="KW-1185">Reference proteome</keyword>
<dbReference type="EMBL" id="FNSA01000003">
    <property type="protein sequence ID" value="SEC65014.1"/>
    <property type="molecule type" value="Genomic_DNA"/>
</dbReference>
<accession>A0A1H4U9Y5</accession>
<protein>
    <submittedName>
        <fullName evidence="1">Uncharacterized protein</fullName>
    </submittedName>
</protein>
<dbReference type="RefSeq" id="WP_156486411.1">
    <property type="nucleotide sequence ID" value="NZ_FNSA01000003.1"/>
</dbReference>
<evidence type="ECO:0000313" key="2">
    <source>
        <dbReference type="Proteomes" id="UP000182241"/>
    </source>
</evidence>
<sequence>MPKFRIDNLVDKALSDDAVIASDAEEAVETYIAGLNPNDFSVGEWESLRDNMLVEQVD</sequence>
<gene>
    <name evidence="1" type="ORF">SAMN04489793_2814</name>
</gene>
<name>A0A1H4U9Y5_TSUTY</name>
<proteinExistence type="predicted"/>
<organism evidence="1 2">
    <name type="scientific">Tsukamurella tyrosinosolvens</name>
    <dbReference type="NCBI Taxonomy" id="57704"/>
    <lineage>
        <taxon>Bacteria</taxon>
        <taxon>Bacillati</taxon>
        <taxon>Actinomycetota</taxon>
        <taxon>Actinomycetes</taxon>
        <taxon>Mycobacteriales</taxon>
        <taxon>Tsukamurellaceae</taxon>
        <taxon>Tsukamurella</taxon>
    </lineage>
</organism>
<dbReference type="AlphaFoldDB" id="A0A1H4U9Y5"/>
<evidence type="ECO:0000313" key="1">
    <source>
        <dbReference type="EMBL" id="SEC65014.1"/>
    </source>
</evidence>